<feature type="transmembrane region" description="Helical" evidence="2">
    <location>
        <begin position="95"/>
        <end position="117"/>
    </location>
</feature>
<comment type="caution">
    <text evidence="3">The sequence shown here is derived from an EMBL/GenBank/DDBJ whole genome shotgun (WGS) entry which is preliminary data.</text>
</comment>
<gene>
    <name evidence="3" type="ORF">GCM10007047_11010</name>
</gene>
<feature type="region of interest" description="Disordered" evidence="1">
    <location>
        <begin position="1"/>
        <end position="20"/>
    </location>
</feature>
<keyword evidence="2" id="KW-1133">Transmembrane helix</keyword>
<sequence>MNQPEHSSDPLDQLLASQPVTPAPDFAARTLARLMAEETAQKGGGEAFDAELDELLAMQPIAPSGQLADRVLAELNAKEVTQPEDDNKVVGFPSWVVAIGGIAAAMVIGMFCFITLFKYADHQRSSETFASTTTAAPVVETPGIEPIPEVVELVMVADNVSRDASVTSVREILIDEGLSPSSEVLEYETVLTLDDTLGDILLLADIDTLDTLQAFLN</sequence>
<evidence type="ECO:0000313" key="3">
    <source>
        <dbReference type="EMBL" id="GHB96849.1"/>
    </source>
</evidence>
<evidence type="ECO:0000256" key="2">
    <source>
        <dbReference type="SAM" id="Phobius"/>
    </source>
</evidence>
<evidence type="ECO:0000313" key="4">
    <source>
        <dbReference type="Proteomes" id="UP000642829"/>
    </source>
</evidence>
<dbReference type="EMBL" id="BMXG01000005">
    <property type="protein sequence ID" value="GHB96849.1"/>
    <property type="molecule type" value="Genomic_DNA"/>
</dbReference>
<evidence type="ECO:0000256" key="1">
    <source>
        <dbReference type="SAM" id="MobiDB-lite"/>
    </source>
</evidence>
<organism evidence="3 4">
    <name type="scientific">Cerasicoccus arenae</name>
    <dbReference type="NCBI Taxonomy" id="424488"/>
    <lineage>
        <taxon>Bacteria</taxon>
        <taxon>Pseudomonadati</taxon>
        <taxon>Verrucomicrobiota</taxon>
        <taxon>Opitutia</taxon>
        <taxon>Puniceicoccales</taxon>
        <taxon>Cerasicoccaceae</taxon>
        <taxon>Cerasicoccus</taxon>
    </lineage>
</organism>
<dbReference type="RefSeq" id="WP_189512726.1">
    <property type="nucleotide sequence ID" value="NZ_BMXG01000005.1"/>
</dbReference>
<reference evidence="3" key="2">
    <citation type="submission" date="2020-09" db="EMBL/GenBank/DDBJ databases">
        <authorList>
            <person name="Sun Q."/>
            <person name="Kim S."/>
        </authorList>
    </citation>
    <scope>NUCLEOTIDE SEQUENCE</scope>
    <source>
        <strain evidence="3">KCTC 12870</strain>
    </source>
</reference>
<keyword evidence="4" id="KW-1185">Reference proteome</keyword>
<dbReference type="AlphaFoldDB" id="A0A8J3DFX8"/>
<dbReference type="Proteomes" id="UP000642829">
    <property type="component" value="Unassembled WGS sequence"/>
</dbReference>
<accession>A0A8J3DFX8</accession>
<keyword evidence="2" id="KW-0812">Transmembrane</keyword>
<keyword evidence="2" id="KW-0472">Membrane</keyword>
<reference evidence="3" key="1">
    <citation type="journal article" date="2014" name="Int. J. Syst. Evol. Microbiol.">
        <title>Complete genome sequence of Corynebacterium casei LMG S-19264T (=DSM 44701T), isolated from a smear-ripened cheese.</title>
        <authorList>
            <consortium name="US DOE Joint Genome Institute (JGI-PGF)"/>
            <person name="Walter F."/>
            <person name="Albersmeier A."/>
            <person name="Kalinowski J."/>
            <person name="Ruckert C."/>
        </authorList>
    </citation>
    <scope>NUCLEOTIDE SEQUENCE</scope>
    <source>
        <strain evidence="3">KCTC 12870</strain>
    </source>
</reference>
<name>A0A8J3DFX8_9BACT</name>
<proteinExistence type="predicted"/>
<protein>
    <submittedName>
        <fullName evidence="3">Uncharacterized protein</fullName>
    </submittedName>
</protein>